<gene>
    <name evidence="3" type="ORF">PXEA_LOCUS3047</name>
</gene>
<reference evidence="3" key="1">
    <citation type="submission" date="2018-11" db="EMBL/GenBank/DDBJ databases">
        <authorList>
            <consortium name="Pathogen Informatics"/>
        </authorList>
    </citation>
    <scope>NUCLEOTIDE SEQUENCE</scope>
</reference>
<dbReference type="InterPro" id="IPR007110">
    <property type="entry name" value="Ig-like_dom"/>
</dbReference>
<sequence length="205" mass="22300">MNNSGPAILNNLRHAVPVTINIPSENGIIRINDLSQPVVLTCFIRGQARELTGAWVLPSEVGRVIGKTERSGRPEPIQTVTRNGDIVDVKLTILQPRKSDAGPYLCRSGGMEKQIRLVIEDAIAPLTLFVTSDNGISRVKLPHSQPGPSMPTRRALLYPAFMLAMPSLFHFLHAPTSAPPSSSSDHSCRRPSHGIILPWPPDRGA</sequence>
<dbReference type="InterPro" id="IPR036179">
    <property type="entry name" value="Ig-like_dom_sf"/>
</dbReference>
<feature type="region of interest" description="Disordered" evidence="1">
    <location>
        <begin position="179"/>
        <end position="205"/>
    </location>
</feature>
<keyword evidence="4" id="KW-1185">Reference proteome</keyword>
<protein>
    <recommendedName>
        <fullName evidence="2">Ig-like domain-containing protein</fullName>
    </recommendedName>
</protein>
<dbReference type="EMBL" id="CAAALY010006762">
    <property type="protein sequence ID" value="VEL09607.1"/>
    <property type="molecule type" value="Genomic_DNA"/>
</dbReference>
<accession>A0A3S5A856</accession>
<evidence type="ECO:0000313" key="4">
    <source>
        <dbReference type="Proteomes" id="UP000784294"/>
    </source>
</evidence>
<evidence type="ECO:0000259" key="2">
    <source>
        <dbReference type="PROSITE" id="PS50835"/>
    </source>
</evidence>
<name>A0A3S5A856_9PLAT</name>
<organism evidence="3 4">
    <name type="scientific">Protopolystoma xenopodis</name>
    <dbReference type="NCBI Taxonomy" id="117903"/>
    <lineage>
        <taxon>Eukaryota</taxon>
        <taxon>Metazoa</taxon>
        <taxon>Spiralia</taxon>
        <taxon>Lophotrochozoa</taxon>
        <taxon>Platyhelminthes</taxon>
        <taxon>Monogenea</taxon>
        <taxon>Polyopisthocotylea</taxon>
        <taxon>Polystomatidea</taxon>
        <taxon>Polystomatidae</taxon>
        <taxon>Protopolystoma</taxon>
    </lineage>
</organism>
<dbReference type="SUPFAM" id="SSF48726">
    <property type="entry name" value="Immunoglobulin"/>
    <property type="match status" value="1"/>
</dbReference>
<dbReference type="PROSITE" id="PS50835">
    <property type="entry name" value="IG_LIKE"/>
    <property type="match status" value="1"/>
</dbReference>
<comment type="caution">
    <text evidence="3">The sequence shown here is derived from an EMBL/GenBank/DDBJ whole genome shotgun (WGS) entry which is preliminary data.</text>
</comment>
<dbReference type="AlphaFoldDB" id="A0A3S5A856"/>
<feature type="domain" description="Ig-like" evidence="2">
    <location>
        <begin position="17"/>
        <end position="116"/>
    </location>
</feature>
<evidence type="ECO:0000256" key="1">
    <source>
        <dbReference type="SAM" id="MobiDB-lite"/>
    </source>
</evidence>
<dbReference type="Proteomes" id="UP000784294">
    <property type="component" value="Unassembled WGS sequence"/>
</dbReference>
<proteinExistence type="predicted"/>
<evidence type="ECO:0000313" key="3">
    <source>
        <dbReference type="EMBL" id="VEL09607.1"/>
    </source>
</evidence>